<keyword evidence="8" id="KW-0653">Protein transport</keyword>
<evidence type="ECO:0000256" key="10">
    <source>
        <dbReference type="ARBA" id="ARBA00023136"/>
    </source>
</evidence>
<evidence type="ECO:0000256" key="7">
    <source>
        <dbReference type="ARBA" id="ARBA00022892"/>
    </source>
</evidence>
<dbReference type="GO" id="GO:0006890">
    <property type="term" value="P:retrograde vesicle-mediated transport, Golgi to endoplasmic reticulum"/>
    <property type="evidence" value="ECO:0007669"/>
    <property type="project" value="InterPro"/>
</dbReference>
<evidence type="ECO:0000256" key="3">
    <source>
        <dbReference type="ARBA" id="ARBA00006972"/>
    </source>
</evidence>
<dbReference type="GO" id="GO:0006886">
    <property type="term" value="P:intracellular protein transport"/>
    <property type="evidence" value="ECO:0007669"/>
    <property type="project" value="TreeGrafter"/>
</dbReference>
<dbReference type="Pfam" id="PF01217">
    <property type="entry name" value="Clat_adaptor_s"/>
    <property type="match status" value="1"/>
</dbReference>
<comment type="function">
    <text evidence="12">The coatomer is a cytosolic protein complex that binds to dilysine motifs and reversibly associates with Golgi non-clathrin-coated vesicles, which further mediate biosynthetic protein transport from the ER, via the Golgi up to the trans Golgi network. Coatomer complex is required for budding from Golgi membranes, and is essential for the retrograde Golgi-to-ER transport of dilysine-tagged proteins. The zeta subunit may be involved in regulating the coat assembly and, hence, the rate of biosynthetic protein transport due to its association-dissociation properties with the coatomer complex.</text>
</comment>
<dbReference type="InterPro" id="IPR035969">
    <property type="entry name" value="Rab-GAP_TBC_sf"/>
</dbReference>
<feature type="domain" description="Rab-GAP TBC" evidence="15">
    <location>
        <begin position="1"/>
        <end position="208"/>
    </location>
</feature>
<dbReference type="Gene3D" id="1.10.472.80">
    <property type="entry name" value="Ypt/Rab-GAP domain of gyp1p, domain 3"/>
    <property type="match status" value="1"/>
</dbReference>
<accession>A0AAF0ELP1</accession>
<dbReference type="InterPro" id="IPR000195">
    <property type="entry name" value="Rab-GAP-TBC_dom"/>
</dbReference>
<keyword evidence="14" id="KW-1133">Transmembrane helix</keyword>
<keyword evidence="5" id="KW-0813">Transport</keyword>
<dbReference type="GO" id="GO:0006891">
    <property type="term" value="P:intra-Golgi vesicle-mediated transport"/>
    <property type="evidence" value="ECO:0007669"/>
    <property type="project" value="TreeGrafter"/>
</dbReference>
<comment type="subunit">
    <text evidence="4">Oligomeric complex that consists of at least the alpha, beta, beta', gamma, delta, epsilon and zeta subunits.</text>
</comment>
<keyword evidence="10 14" id="KW-0472">Membrane</keyword>
<evidence type="ECO:0000256" key="13">
    <source>
        <dbReference type="ARBA" id="ARBA00075766"/>
    </source>
</evidence>
<dbReference type="PROSITE" id="PS50086">
    <property type="entry name" value="TBC_RABGAP"/>
    <property type="match status" value="1"/>
</dbReference>
<dbReference type="PANTHER" id="PTHR11043">
    <property type="entry name" value="ZETA-COAT PROTEIN"/>
    <property type="match status" value="1"/>
</dbReference>
<dbReference type="Proteomes" id="UP001214415">
    <property type="component" value="Chromosome 6"/>
</dbReference>
<dbReference type="SUPFAM" id="SSF64356">
    <property type="entry name" value="SNARE-like"/>
    <property type="match status" value="1"/>
</dbReference>
<evidence type="ECO:0000313" key="17">
    <source>
        <dbReference type="Proteomes" id="UP001214415"/>
    </source>
</evidence>
<dbReference type="EMBL" id="CP119905">
    <property type="protein sequence ID" value="WFD24437.1"/>
    <property type="molecule type" value="Genomic_DNA"/>
</dbReference>
<keyword evidence="14" id="KW-0812">Transmembrane</keyword>
<keyword evidence="9" id="KW-0333">Golgi apparatus</keyword>
<evidence type="ECO:0000256" key="12">
    <source>
        <dbReference type="ARBA" id="ARBA00045555"/>
    </source>
</evidence>
<dbReference type="PANTHER" id="PTHR11043:SF0">
    <property type="entry name" value="COATOMER SUBUNIT ZETA"/>
    <property type="match status" value="1"/>
</dbReference>
<evidence type="ECO:0000256" key="14">
    <source>
        <dbReference type="SAM" id="Phobius"/>
    </source>
</evidence>
<comment type="similarity">
    <text evidence="3">Belongs to the adaptor complexes small subunit family.</text>
</comment>
<evidence type="ECO:0000256" key="2">
    <source>
        <dbReference type="ARBA" id="ARBA00004347"/>
    </source>
</evidence>
<dbReference type="InterPro" id="IPR022775">
    <property type="entry name" value="AP_mu_sigma_su"/>
</dbReference>
<name>A0AAF0ELP1_9BASI</name>
<dbReference type="Gene3D" id="3.30.450.60">
    <property type="match status" value="1"/>
</dbReference>
<keyword evidence="6" id="KW-0963">Cytoplasm</keyword>
<evidence type="ECO:0000256" key="1">
    <source>
        <dbReference type="ARBA" id="ARBA00004255"/>
    </source>
</evidence>
<protein>
    <recommendedName>
        <fullName evidence="13">Zeta-coat protein</fullName>
    </recommendedName>
</protein>
<reference evidence="16" key="1">
    <citation type="submission" date="2023-03" db="EMBL/GenBank/DDBJ databases">
        <title>Mating type loci evolution in Malassezia.</title>
        <authorList>
            <person name="Coelho M.A."/>
        </authorList>
    </citation>
    <scope>NUCLEOTIDE SEQUENCE</scope>
    <source>
        <strain evidence="16">CBS 12830</strain>
    </source>
</reference>
<gene>
    <name evidence="16" type="primary">RET3</name>
    <name evidence="16" type="ORF">MEQU1_003138</name>
</gene>
<dbReference type="CDD" id="cd14829">
    <property type="entry name" value="Zeta-COP"/>
    <property type="match status" value="1"/>
</dbReference>
<dbReference type="GO" id="GO:0000139">
    <property type="term" value="C:Golgi membrane"/>
    <property type="evidence" value="ECO:0007669"/>
    <property type="project" value="UniProtKB-SubCell"/>
</dbReference>
<sequence>MDEATRRRWEACALQPGGWDAAGLERRACWSKMWPASNPAPMHDLATAPAHPDEGQVELDVQRSFGCMEAGEQRDQRRALLRRTIQTTLRRYRALRYFQGFHDVVALVQLTLCPDFSDEATMQRVVDHVSLHFLRDCMTRDLMPALGQLKIVRHIVRAADAPFAYALEQAFYPNHWIVALPWLLTLFTHAIPDPGKARRVLDYVWCAGPASTLYVCAAVLLAQKERLVQVAADARTTLDALDMAQLHPILAQAPIHTTADDEALTRVLQEAAHLAQTFPLRCPAVRAHLVLGDHSVLFTWGEEAMHDEKALHSLDIPSAQLALDPLPTPRDEQARAWGAPSAQRPRTRDIVHRMIRAPRLRHWMMEYPPMLVLSSLSLCLGGGALSVLLALFLAQPQRDMPEMNLTLYSTRAVLLLDSEGHRILAKYYEPPGARAEGATSNAGTAAAGLAPLFAKNPYQTLKQQEALEHGVWDKARRASGDLFQYDNQLVLFKSSYDVYIFVIAPEHENELMIHSFLQSFYDTLSVLLQSQIDKRTILDNMDLVTLALDESIDDGIILETDSAAIANRVTRPRSDIIEVQINEQTDEAM</sequence>
<keyword evidence="7" id="KW-0931">ER-Golgi transport</keyword>
<dbReference type="InterPro" id="IPR011012">
    <property type="entry name" value="Longin-like_dom_sf"/>
</dbReference>
<evidence type="ECO:0000256" key="9">
    <source>
        <dbReference type="ARBA" id="ARBA00023034"/>
    </source>
</evidence>
<comment type="subcellular location">
    <subcellularLocation>
        <location evidence="2">Cytoplasmic vesicle</location>
        <location evidence="2">COPI-coated vesicle membrane</location>
        <topology evidence="2">Peripheral membrane protein</topology>
        <orientation evidence="2">Cytoplasmic side</orientation>
    </subcellularLocation>
    <subcellularLocation>
        <location evidence="1">Golgi apparatus membrane</location>
        <topology evidence="1">Peripheral membrane protein</topology>
        <orientation evidence="1">Cytoplasmic side</orientation>
    </subcellularLocation>
</comment>
<feature type="transmembrane region" description="Helical" evidence="14">
    <location>
        <begin position="370"/>
        <end position="394"/>
    </location>
</feature>
<organism evidence="16 17">
    <name type="scientific">Malassezia equina</name>
    <dbReference type="NCBI Taxonomy" id="1381935"/>
    <lineage>
        <taxon>Eukaryota</taxon>
        <taxon>Fungi</taxon>
        <taxon>Dikarya</taxon>
        <taxon>Basidiomycota</taxon>
        <taxon>Ustilaginomycotina</taxon>
        <taxon>Malasseziomycetes</taxon>
        <taxon>Malasseziales</taxon>
        <taxon>Malasseziaceae</taxon>
        <taxon>Malassezia</taxon>
    </lineage>
</organism>
<dbReference type="AlphaFoldDB" id="A0AAF0ELP1"/>
<evidence type="ECO:0000313" key="16">
    <source>
        <dbReference type="EMBL" id="WFD24437.1"/>
    </source>
</evidence>
<proteinExistence type="inferred from homology"/>
<dbReference type="SUPFAM" id="SSF47923">
    <property type="entry name" value="Ypt/Rab-GAP domain of gyp1p"/>
    <property type="match status" value="2"/>
</dbReference>
<dbReference type="GO" id="GO:0030126">
    <property type="term" value="C:COPI vesicle coat"/>
    <property type="evidence" value="ECO:0007669"/>
    <property type="project" value="InterPro"/>
</dbReference>
<evidence type="ECO:0000256" key="5">
    <source>
        <dbReference type="ARBA" id="ARBA00022448"/>
    </source>
</evidence>
<evidence type="ECO:0000256" key="11">
    <source>
        <dbReference type="ARBA" id="ARBA00023329"/>
    </source>
</evidence>
<dbReference type="InterPro" id="IPR039652">
    <property type="entry name" value="Coatomer_zeta"/>
</dbReference>
<dbReference type="Gene3D" id="1.10.8.1310">
    <property type="match status" value="1"/>
</dbReference>
<evidence type="ECO:0000259" key="15">
    <source>
        <dbReference type="PROSITE" id="PS50086"/>
    </source>
</evidence>
<keyword evidence="11" id="KW-0968">Cytoplasmic vesicle</keyword>
<dbReference type="FunFam" id="3.30.450.60:FF:000013">
    <property type="entry name" value="Coatomer subunit zeta"/>
    <property type="match status" value="1"/>
</dbReference>
<keyword evidence="17" id="KW-1185">Reference proteome</keyword>
<evidence type="ECO:0000256" key="6">
    <source>
        <dbReference type="ARBA" id="ARBA00022490"/>
    </source>
</evidence>
<evidence type="ECO:0000256" key="4">
    <source>
        <dbReference type="ARBA" id="ARBA00011775"/>
    </source>
</evidence>
<dbReference type="Pfam" id="PF00566">
    <property type="entry name" value="RabGAP-TBC"/>
    <property type="match status" value="1"/>
</dbReference>
<evidence type="ECO:0000256" key="8">
    <source>
        <dbReference type="ARBA" id="ARBA00022927"/>
    </source>
</evidence>